<evidence type="ECO:0000256" key="5">
    <source>
        <dbReference type="ARBA" id="ARBA00011462"/>
    </source>
</evidence>
<dbReference type="PROSITE" id="PS00699">
    <property type="entry name" value="NITROGENASE_1_1"/>
    <property type="match status" value="1"/>
</dbReference>
<comment type="cofactor">
    <cofactor evidence="1">
        <name>[8Fe-7S] cluster</name>
        <dbReference type="ChEBI" id="CHEBI:21143"/>
    </cofactor>
</comment>
<gene>
    <name evidence="18" type="ORF">DCCM_2170</name>
</gene>
<evidence type="ECO:0000256" key="3">
    <source>
        <dbReference type="ARBA" id="ARBA00002621"/>
    </source>
</evidence>
<sequence length="546" mass="61239">MAIDDKTLEAILNEFPAKVKRSRKKHILIKNSDAGPQEIEANTRTIPGIMTNRGCAFAGCKGVVLGPLKDMVHIVHGPIGCAYYSWMTRRNKAKSEDPKKNFLSYCVSTDMQESDIVFGGEKKLARMIDDVVEIFNPNAITISATCPVGLIGDDINTVARLAREKHGINITAYTCEGYKGVSQSAGHHIANNGLMENIIGQGELEEPPAKYTINILGEYNIGGDSWEVERVLKEIGYHVQAVMTGNGSYEDLKNAHIAQLNLVQCHRSINYIASMLETKYGTPWLKVNFIGIRATIESLRNMAQYFGDEALIKKTEEVIEKELMEIEPQLEPYKKICQGKTTFCFVGGSRGHHYQGLYGELGIKTVLAGYEFAHRDDYEGREVIPNIKPDADSKNIPDLHVLPDENRYRLKIPAERMEELKKKIPLSYYAGMNTTMQDGSIIVDDLNHYETEEFIRILKPDIFSSGIKDKYIPHKMGIPSKQLHNYDYSGPYAGFRGAVNFARDVSMSFITPAWNFIVPPWKDKPLLEGSIEQCSEGVCPVDDDKK</sequence>
<keyword evidence="13 15" id="KW-0535">Nitrogen fixation</keyword>
<dbReference type="NCBIfam" id="TIGR01282">
    <property type="entry name" value="nifD"/>
    <property type="match status" value="1"/>
</dbReference>
<keyword evidence="8" id="KW-0547">Nucleotide-binding</keyword>
<feature type="domain" description="Nitrogenase/oxidoreductase component 1" evidence="17">
    <location>
        <begin position="55"/>
        <end position="507"/>
    </location>
</feature>
<evidence type="ECO:0000256" key="4">
    <source>
        <dbReference type="ARBA" id="ARBA00011002"/>
    </source>
</evidence>
<dbReference type="OrthoDB" id="9767044at2"/>
<evidence type="ECO:0000256" key="10">
    <source>
        <dbReference type="ARBA" id="ARBA00023002"/>
    </source>
</evidence>
<keyword evidence="7 16" id="KW-0479">Metal-binding</keyword>
<dbReference type="PANTHER" id="PTHR43457">
    <property type="entry name" value="NITROGENASE MOLYBDENUM-IRON PROTEIN ALPHA CHAIN"/>
    <property type="match status" value="1"/>
</dbReference>
<evidence type="ECO:0000256" key="16">
    <source>
        <dbReference type="RuleBase" id="RU004022"/>
    </source>
</evidence>
<accession>A0A2L2XBL1</accession>
<evidence type="ECO:0000256" key="1">
    <source>
        <dbReference type="ARBA" id="ARBA00001919"/>
    </source>
</evidence>
<evidence type="ECO:0000256" key="6">
    <source>
        <dbReference type="ARBA" id="ARBA00022505"/>
    </source>
</evidence>
<comment type="cofactor">
    <cofactor evidence="2">
        <name>[7Fe-Mo-9S-C-homocitryl] cluster</name>
        <dbReference type="ChEBI" id="CHEBI:30409"/>
    </cofactor>
</comment>
<dbReference type="InterPro" id="IPR000510">
    <property type="entry name" value="Nase/OxRdtase_comp1"/>
</dbReference>
<evidence type="ECO:0000256" key="15">
    <source>
        <dbReference type="RuleBase" id="RU004021"/>
    </source>
</evidence>
<dbReference type="NCBIfam" id="TIGR01862">
    <property type="entry name" value="N2-ase-Ialpha"/>
    <property type="match status" value="1"/>
</dbReference>
<dbReference type="EMBL" id="BFAV01000073">
    <property type="protein sequence ID" value="GBF33073.1"/>
    <property type="molecule type" value="Genomic_DNA"/>
</dbReference>
<name>A0A2L2XBL1_9FIRM</name>
<dbReference type="EC" id="1.18.6.1" evidence="16"/>
<evidence type="ECO:0000256" key="8">
    <source>
        <dbReference type="ARBA" id="ARBA00022741"/>
    </source>
</evidence>
<dbReference type="InterPro" id="IPR010143">
    <property type="entry name" value="Nase_comp1_asu"/>
</dbReference>
<dbReference type="InterPro" id="IPR005972">
    <property type="entry name" value="Nase_Mo-Fe_asu"/>
</dbReference>
<comment type="caution">
    <text evidence="18">The sequence shown here is derived from an EMBL/GenBank/DDBJ whole genome shotgun (WGS) entry which is preliminary data.</text>
</comment>
<evidence type="ECO:0000313" key="18">
    <source>
        <dbReference type="EMBL" id="GBF33073.1"/>
    </source>
</evidence>
<keyword evidence="19" id="KW-1185">Reference proteome</keyword>
<evidence type="ECO:0000256" key="11">
    <source>
        <dbReference type="ARBA" id="ARBA00023004"/>
    </source>
</evidence>
<evidence type="ECO:0000313" key="19">
    <source>
        <dbReference type="Proteomes" id="UP000239549"/>
    </source>
</evidence>
<reference evidence="19" key="1">
    <citation type="submission" date="2018-02" db="EMBL/GenBank/DDBJ databases">
        <title>Genome sequence of Desulfocucumis palustris strain NAW-5.</title>
        <authorList>
            <person name="Watanabe M."/>
            <person name="Kojima H."/>
            <person name="Fukui M."/>
        </authorList>
    </citation>
    <scope>NUCLEOTIDE SEQUENCE [LARGE SCALE GENOMIC DNA]</scope>
    <source>
        <strain evidence="19">NAW-5</strain>
    </source>
</reference>
<evidence type="ECO:0000256" key="2">
    <source>
        <dbReference type="ARBA" id="ARBA00001969"/>
    </source>
</evidence>
<keyword evidence="9" id="KW-0067">ATP-binding</keyword>
<dbReference type="Gene3D" id="3.40.50.1980">
    <property type="entry name" value="Nitrogenase molybdenum iron protein domain"/>
    <property type="match status" value="3"/>
</dbReference>
<comment type="similarity">
    <text evidence="4 15">Belongs to the NifD/NifK/NifE/NifN family.</text>
</comment>
<comment type="catalytic activity">
    <reaction evidence="14 16">
        <text>N2 + 8 reduced [2Fe-2S]-[ferredoxin] + 16 ATP + 16 H2O = H2 + 8 oxidized [2Fe-2S]-[ferredoxin] + 2 NH4(+) + 16 ADP + 16 phosphate + 6 H(+)</text>
        <dbReference type="Rhea" id="RHEA:21448"/>
        <dbReference type="Rhea" id="RHEA-COMP:10000"/>
        <dbReference type="Rhea" id="RHEA-COMP:10001"/>
        <dbReference type="ChEBI" id="CHEBI:15377"/>
        <dbReference type="ChEBI" id="CHEBI:15378"/>
        <dbReference type="ChEBI" id="CHEBI:17997"/>
        <dbReference type="ChEBI" id="CHEBI:18276"/>
        <dbReference type="ChEBI" id="CHEBI:28938"/>
        <dbReference type="ChEBI" id="CHEBI:30616"/>
        <dbReference type="ChEBI" id="CHEBI:33737"/>
        <dbReference type="ChEBI" id="CHEBI:33738"/>
        <dbReference type="ChEBI" id="CHEBI:43474"/>
        <dbReference type="ChEBI" id="CHEBI:456216"/>
        <dbReference type="EC" id="1.18.6.1"/>
    </reaction>
</comment>
<dbReference type="Pfam" id="PF00148">
    <property type="entry name" value="Oxidored_nitro"/>
    <property type="match status" value="1"/>
</dbReference>
<evidence type="ECO:0000259" key="17">
    <source>
        <dbReference type="Pfam" id="PF00148"/>
    </source>
</evidence>
<dbReference type="InterPro" id="IPR000318">
    <property type="entry name" value="Nase_comp1_CS"/>
</dbReference>
<dbReference type="PANTHER" id="PTHR43457:SF1">
    <property type="entry name" value="NITROGENASE MOLYBDENUM-IRON PROTEIN ALPHA CHAIN"/>
    <property type="match status" value="1"/>
</dbReference>
<comment type="function">
    <text evidence="3">This molybdenum-iron protein is part of the nitrogenase complex that catalyzes the key enzymatic reactions in nitrogen fixation.</text>
</comment>
<dbReference type="GO" id="GO:0005524">
    <property type="term" value="F:ATP binding"/>
    <property type="evidence" value="ECO:0007669"/>
    <property type="project" value="UniProtKB-KW"/>
</dbReference>
<keyword evidence="10 16" id="KW-0560">Oxidoreductase</keyword>
<dbReference type="Proteomes" id="UP000239549">
    <property type="component" value="Unassembled WGS sequence"/>
</dbReference>
<dbReference type="AlphaFoldDB" id="A0A2L2XBL1"/>
<evidence type="ECO:0000256" key="7">
    <source>
        <dbReference type="ARBA" id="ARBA00022723"/>
    </source>
</evidence>
<dbReference type="SUPFAM" id="SSF53807">
    <property type="entry name" value="Helical backbone' metal receptor"/>
    <property type="match status" value="1"/>
</dbReference>
<dbReference type="GO" id="GO:0016612">
    <property type="term" value="C:molybdenum-iron nitrogenase complex"/>
    <property type="evidence" value="ECO:0007669"/>
    <property type="project" value="UniProtKB-UniRule"/>
</dbReference>
<evidence type="ECO:0000256" key="14">
    <source>
        <dbReference type="ARBA" id="ARBA00047967"/>
    </source>
</evidence>
<dbReference type="GO" id="GO:0051536">
    <property type="term" value="F:iron-sulfur cluster binding"/>
    <property type="evidence" value="ECO:0007669"/>
    <property type="project" value="UniProtKB-KW"/>
</dbReference>
<protein>
    <recommendedName>
        <fullName evidence="16">Nitrogenase protein alpha chain</fullName>
        <ecNumber evidence="16">1.18.6.1</ecNumber>
    </recommendedName>
</protein>
<keyword evidence="11 16" id="KW-0408">Iron</keyword>
<evidence type="ECO:0000256" key="13">
    <source>
        <dbReference type="ARBA" id="ARBA00023231"/>
    </source>
</evidence>
<dbReference type="GO" id="GO:0016163">
    <property type="term" value="F:nitrogenase activity"/>
    <property type="evidence" value="ECO:0007669"/>
    <property type="project" value="UniProtKB-UniRule"/>
</dbReference>
<evidence type="ECO:0000256" key="12">
    <source>
        <dbReference type="ARBA" id="ARBA00023014"/>
    </source>
</evidence>
<keyword evidence="6" id="KW-0500">Molybdenum</keyword>
<comment type="subunit">
    <text evidence="5">Tetramer of two alpha and two beta chains. Forms complex with the iron protein (nitrogenase component 2).</text>
</comment>
<dbReference type="PROSITE" id="PS00090">
    <property type="entry name" value="NITROGENASE_1_2"/>
    <property type="match status" value="1"/>
</dbReference>
<dbReference type="RefSeq" id="WP_104371518.1">
    <property type="nucleotide sequence ID" value="NZ_BFAV01000073.1"/>
</dbReference>
<dbReference type="GO" id="GO:0046872">
    <property type="term" value="F:metal ion binding"/>
    <property type="evidence" value="ECO:0007669"/>
    <property type="project" value="UniProtKB-KW"/>
</dbReference>
<keyword evidence="12" id="KW-0411">Iron-sulfur</keyword>
<proteinExistence type="inferred from homology"/>
<evidence type="ECO:0000256" key="9">
    <source>
        <dbReference type="ARBA" id="ARBA00022840"/>
    </source>
</evidence>
<organism evidence="18 19">
    <name type="scientific">Desulfocucumis palustris</name>
    <dbReference type="NCBI Taxonomy" id="1898651"/>
    <lineage>
        <taxon>Bacteria</taxon>
        <taxon>Bacillati</taxon>
        <taxon>Bacillota</taxon>
        <taxon>Clostridia</taxon>
        <taxon>Eubacteriales</taxon>
        <taxon>Desulfocucumaceae</taxon>
        <taxon>Desulfocucumis</taxon>
    </lineage>
</organism>